<proteinExistence type="predicted"/>
<sequence>MKLITTTEQLRSFLGAAYSASDDINRIMPYLDLAEDNVIAKALGPELLTYLKDTVAPNESAANEHYKYLLGLIRRAQAFYGYAAYLPYATGNDGNNGLQETKTEKTQPVRQAMLEKRIAATAENAATSLESALYLLFTKAENYPTFATSATYLAACELFIRNATELKKACPYTRGYYRLYLSMREYMEERQRKSIVPALGADYCEQLLEAQKNDDLTEAETRLMPYIQRALGYAAYEDSMMFLNVVQLPSGGLRVLSEFDGINNQRALSDQDKLFCEYKRTVGLEAEANLKELKRYLDAHADELPDYIPTPVENRGQTWPVDNTKYKTIIRLR</sequence>
<protein>
    <submittedName>
        <fullName evidence="1">Uncharacterized protein</fullName>
    </submittedName>
</protein>
<dbReference type="InterPro" id="IPR046558">
    <property type="entry name" value="DUF6712"/>
</dbReference>
<dbReference type="Pfam" id="PF20459">
    <property type="entry name" value="DUF6712"/>
    <property type="match status" value="2"/>
</dbReference>
<comment type="caution">
    <text evidence="1">The sequence shown here is derived from an EMBL/GenBank/DDBJ whole genome shotgun (WGS) entry which is preliminary data.</text>
</comment>
<evidence type="ECO:0000313" key="1">
    <source>
        <dbReference type="EMBL" id="MCP1384440.1"/>
    </source>
</evidence>
<keyword evidence="2" id="KW-1185">Reference proteome</keyword>
<dbReference type="RefSeq" id="WP_253529982.1">
    <property type="nucleotide sequence ID" value="NZ_JAMZEL010000008.1"/>
</dbReference>
<dbReference type="Proteomes" id="UP001204772">
    <property type="component" value="Unassembled WGS sequence"/>
</dbReference>
<organism evidence="1 2">
    <name type="scientific">Runella salmonicolor</name>
    <dbReference type="NCBI Taxonomy" id="2950278"/>
    <lineage>
        <taxon>Bacteria</taxon>
        <taxon>Pseudomonadati</taxon>
        <taxon>Bacteroidota</taxon>
        <taxon>Cytophagia</taxon>
        <taxon>Cytophagales</taxon>
        <taxon>Spirosomataceae</taxon>
        <taxon>Runella</taxon>
    </lineage>
</organism>
<accession>A0ABT1FSG4</accession>
<name>A0ABT1FSG4_9BACT</name>
<gene>
    <name evidence="1" type="ORF">NCI00_18525</name>
</gene>
<reference evidence="1 2" key="1">
    <citation type="submission" date="2022-06" db="EMBL/GenBank/DDBJ databases">
        <title>Runella sp. S5 genome sequencing.</title>
        <authorList>
            <person name="Park S."/>
        </authorList>
    </citation>
    <scope>NUCLEOTIDE SEQUENCE [LARGE SCALE GENOMIC DNA]</scope>
    <source>
        <strain evidence="1 2">S5</strain>
    </source>
</reference>
<evidence type="ECO:0000313" key="2">
    <source>
        <dbReference type="Proteomes" id="UP001204772"/>
    </source>
</evidence>
<dbReference type="EMBL" id="JAMZEL010000008">
    <property type="protein sequence ID" value="MCP1384440.1"/>
    <property type="molecule type" value="Genomic_DNA"/>
</dbReference>